<evidence type="ECO:0000256" key="5">
    <source>
        <dbReference type="ARBA" id="ARBA00023242"/>
    </source>
</evidence>
<feature type="domain" description="Condensin-2 complex subunit H2 C-terminal" evidence="9">
    <location>
        <begin position="473"/>
        <end position="595"/>
    </location>
</feature>
<feature type="domain" description="Condensin II complex subunit H2 middle" evidence="10">
    <location>
        <begin position="160"/>
        <end position="309"/>
    </location>
</feature>
<dbReference type="InterPro" id="IPR031739">
    <property type="entry name" value="Ncaph2"/>
</dbReference>
<feature type="region of interest" description="Disordered" evidence="7">
    <location>
        <begin position="597"/>
        <end position="647"/>
    </location>
</feature>
<feature type="region of interest" description="Disordered" evidence="7">
    <location>
        <begin position="404"/>
        <end position="430"/>
    </location>
</feature>
<evidence type="ECO:0000259" key="8">
    <source>
        <dbReference type="Pfam" id="PF06278"/>
    </source>
</evidence>
<comment type="caution">
    <text evidence="11">The sequence shown here is derived from an EMBL/GenBank/DDBJ whole genome shotgun (WGS) entry which is preliminary data.</text>
</comment>
<keyword evidence="12" id="KW-1185">Reference proteome</keyword>
<dbReference type="Pfam" id="PF06278">
    <property type="entry name" value="CNDH2_N"/>
    <property type="match status" value="1"/>
</dbReference>
<evidence type="ECO:0000313" key="11">
    <source>
        <dbReference type="EMBL" id="GMN62375.1"/>
    </source>
</evidence>
<dbReference type="EMBL" id="BTGU01000128">
    <property type="protein sequence ID" value="GMN62375.1"/>
    <property type="molecule type" value="Genomic_DNA"/>
</dbReference>
<dbReference type="AlphaFoldDB" id="A0AA88J570"/>
<protein>
    <recommendedName>
        <fullName evidence="3">Condensin-2 complex subunit H2</fullName>
    </recommendedName>
    <alternativeName>
        <fullName evidence="6">Non-SMC condensin II complex subunit H2</fullName>
    </alternativeName>
</protein>
<evidence type="ECO:0000256" key="1">
    <source>
        <dbReference type="ARBA" id="ARBA00004123"/>
    </source>
</evidence>
<feature type="compositionally biased region" description="Basic and acidic residues" evidence="7">
    <location>
        <begin position="614"/>
        <end position="627"/>
    </location>
</feature>
<evidence type="ECO:0000256" key="7">
    <source>
        <dbReference type="SAM" id="MobiDB-lite"/>
    </source>
</evidence>
<feature type="compositionally biased region" description="Polar residues" evidence="7">
    <location>
        <begin position="628"/>
        <end position="647"/>
    </location>
</feature>
<evidence type="ECO:0000256" key="2">
    <source>
        <dbReference type="ARBA" id="ARBA00007844"/>
    </source>
</evidence>
<dbReference type="GO" id="GO:0010032">
    <property type="term" value="P:meiotic chromosome condensation"/>
    <property type="evidence" value="ECO:0007669"/>
    <property type="project" value="TreeGrafter"/>
</dbReference>
<feature type="domain" description="Condensin II complex subunit H2 N-terminal" evidence="8">
    <location>
        <begin position="21"/>
        <end position="138"/>
    </location>
</feature>
<dbReference type="GO" id="GO:0005634">
    <property type="term" value="C:nucleus"/>
    <property type="evidence" value="ECO:0007669"/>
    <property type="project" value="UniProtKB-SubCell"/>
</dbReference>
<proteinExistence type="inferred from homology"/>
<feature type="region of interest" description="Disordered" evidence="7">
    <location>
        <begin position="661"/>
        <end position="684"/>
    </location>
</feature>
<dbReference type="GO" id="GO:0000796">
    <property type="term" value="C:condensin complex"/>
    <property type="evidence" value="ECO:0007669"/>
    <property type="project" value="TreeGrafter"/>
</dbReference>
<dbReference type="Pfam" id="PF16869">
    <property type="entry name" value="CNDH2_M"/>
    <property type="match status" value="1"/>
</dbReference>
<dbReference type="GO" id="GO:0003682">
    <property type="term" value="F:chromatin binding"/>
    <property type="evidence" value="ECO:0007669"/>
    <property type="project" value="TreeGrafter"/>
</dbReference>
<evidence type="ECO:0000259" key="10">
    <source>
        <dbReference type="Pfam" id="PF16869"/>
    </source>
</evidence>
<comment type="subcellular location">
    <subcellularLocation>
        <location evidence="1">Nucleus</location>
    </subcellularLocation>
</comment>
<comment type="similarity">
    <text evidence="2">Belongs to the CND2 H2 (condensin-2 subunit 2) family.</text>
</comment>
<dbReference type="PANTHER" id="PTHR14324">
    <property type="entry name" value="CONDENSIN-2 COMPLEX SUBUNIT H2"/>
    <property type="match status" value="1"/>
</dbReference>
<evidence type="ECO:0000256" key="6">
    <source>
        <dbReference type="ARBA" id="ARBA00030479"/>
    </source>
</evidence>
<dbReference type="Proteomes" id="UP001187192">
    <property type="component" value="Unassembled WGS sequence"/>
</dbReference>
<dbReference type="InterPro" id="IPR031737">
    <property type="entry name" value="CNDH2_C"/>
</dbReference>
<keyword evidence="5" id="KW-0539">Nucleus</keyword>
<name>A0AA88J570_FICCA</name>
<feature type="region of interest" description="Disordered" evidence="7">
    <location>
        <begin position="213"/>
        <end position="325"/>
    </location>
</feature>
<dbReference type="InterPro" id="IPR009378">
    <property type="entry name" value="H2_N"/>
</dbReference>
<dbReference type="GO" id="GO:0051306">
    <property type="term" value="P:mitotic sister chromatid separation"/>
    <property type="evidence" value="ECO:0007669"/>
    <property type="project" value="TreeGrafter"/>
</dbReference>
<evidence type="ECO:0000313" key="12">
    <source>
        <dbReference type="Proteomes" id="UP001187192"/>
    </source>
</evidence>
<dbReference type="InterPro" id="IPR031719">
    <property type="entry name" value="H2_M"/>
</dbReference>
<sequence length="684" mass="76545">MTDGREDANGGSSVGGGGGFHRVQAERDLESNWEVDLAHKLEDYLLKICTGEISTGDDAHIPVNFAEAALLLQGSVQVYSRKVEYLYSLVLRALEFLSQKRQEEQLEGTSDQPQKGAAGSKEVADEENDLFWGLDDIPVEAKNCLDTQSDRDPSLNYFVKPPANLVVLEGDCLDRGGDAGELESYLLATSDLYRGFILLDPCDATAVHDYLDGDIDGRGQNSAYKGSTGRKSFHSPTRHSGGASHKSSVRKNQDVNISPSPLVGCSFDASNSGIGRDPPGPDTFDDNNSGFDMDDRHSEPGYFDDSDGDEDPWKPLNPHEPGNLKLKPFRKVKAHKRNGVMPKRILISTLFPPARLHGTISPDLRRLWEMRNNGHERRKRRRESQSPPPYEKLRQQLINDGNQTFDAFLNPEDGNEESENDNGVPDFGQPDDDMPEYMDADAPFHNEMQDGDGPNFSVDYNFEHEDANTPTNLEDLCRSHLDALLASIAETEKQSELAARVTTWKQKIEHNLEEQDSHPEFDIHNYGERILNKLSLEAEDTNVMSFAEVVKGQEKYDVARSFSALLQLIDGQSVCYTEANPFHVRLLSHDKRREEVQFRMTRKRVKSPTRKSSRKGDNENFGRDKSKSPSVNSSKLHGSTELPSQQNCKFSVKVGKIGALRCTPEGKKRRRHRHVEPVDLHSAG</sequence>
<organism evidence="11 12">
    <name type="scientific">Ficus carica</name>
    <name type="common">Common fig</name>
    <dbReference type="NCBI Taxonomy" id="3494"/>
    <lineage>
        <taxon>Eukaryota</taxon>
        <taxon>Viridiplantae</taxon>
        <taxon>Streptophyta</taxon>
        <taxon>Embryophyta</taxon>
        <taxon>Tracheophyta</taxon>
        <taxon>Spermatophyta</taxon>
        <taxon>Magnoliopsida</taxon>
        <taxon>eudicotyledons</taxon>
        <taxon>Gunneridae</taxon>
        <taxon>Pentapetalae</taxon>
        <taxon>rosids</taxon>
        <taxon>fabids</taxon>
        <taxon>Rosales</taxon>
        <taxon>Moraceae</taxon>
        <taxon>Ficeae</taxon>
        <taxon>Ficus</taxon>
    </lineage>
</organism>
<evidence type="ECO:0000256" key="4">
    <source>
        <dbReference type="ARBA" id="ARBA00023067"/>
    </source>
</evidence>
<evidence type="ECO:0000256" key="3">
    <source>
        <dbReference type="ARBA" id="ARBA00016903"/>
    </source>
</evidence>
<evidence type="ECO:0000259" key="9">
    <source>
        <dbReference type="Pfam" id="PF16858"/>
    </source>
</evidence>
<dbReference type="PANTHER" id="PTHR14324:SF3">
    <property type="entry name" value="CONDENSIN-2 COMPLEX SUBUNIT H2"/>
    <property type="match status" value="1"/>
</dbReference>
<gene>
    <name evidence="11" type="ORF">TIFTF001_031449</name>
</gene>
<dbReference type="Pfam" id="PF16858">
    <property type="entry name" value="CNDH2_C"/>
    <property type="match status" value="1"/>
</dbReference>
<keyword evidence="4" id="KW-0226">DNA condensation</keyword>
<reference evidence="11" key="1">
    <citation type="submission" date="2023-07" db="EMBL/GenBank/DDBJ databases">
        <title>draft genome sequence of fig (Ficus carica).</title>
        <authorList>
            <person name="Takahashi T."/>
            <person name="Nishimura K."/>
        </authorList>
    </citation>
    <scope>NUCLEOTIDE SEQUENCE</scope>
</reference>
<accession>A0AA88J570</accession>
<feature type="compositionally biased region" description="Basic residues" evidence="7">
    <location>
        <begin position="600"/>
        <end position="613"/>
    </location>
</feature>
<feature type="compositionally biased region" description="Basic and acidic residues" evidence="7">
    <location>
        <begin position="675"/>
        <end position="684"/>
    </location>
</feature>
<feature type="region of interest" description="Disordered" evidence="7">
    <location>
        <begin position="1"/>
        <end position="21"/>
    </location>
</feature>